<dbReference type="InterPro" id="IPR011527">
    <property type="entry name" value="ABC1_TM_dom"/>
</dbReference>
<evidence type="ECO:0000256" key="5">
    <source>
        <dbReference type="ARBA" id="ARBA00022989"/>
    </source>
</evidence>
<dbReference type="InterPro" id="IPR017871">
    <property type="entry name" value="ABC_transporter-like_CS"/>
</dbReference>
<feature type="domain" description="ABC transmembrane type-1" evidence="9">
    <location>
        <begin position="62"/>
        <end position="318"/>
    </location>
</feature>
<evidence type="ECO:0000256" key="1">
    <source>
        <dbReference type="ARBA" id="ARBA00004651"/>
    </source>
</evidence>
<evidence type="ECO:0000259" key="8">
    <source>
        <dbReference type="PROSITE" id="PS50893"/>
    </source>
</evidence>
<dbReference type="RefSeq" id="WP_338449852.1">
    <property type="nucleotide sequence ID" value="NZ_CP137640.1"/>
</dbReference>
<dbReference type="PROSITE" id="PS50929">
    <property type="entry name" value="ABC_TM1F"/>
    <property type="match status" value="1"/>
</dbReference>
<feature type="transmembrane region" description="Helical" evidence="7">
    <location>
        <begin position="20"/>
        <end position="44"/>
    </location>
</feature>
<dbReference type="SUPFAM" id="SSF52540">
    <property type="entry name" value="P-loop containing nucleoside triphosphate hydrolases"/>
    <property type="match status" value="1"/>
</dbReference>
<dbReference type="InterPro" id="IPR003439">
    <property type="entry name" value="ABC_transporter-like_ATP-bd"/>
</dbReference>
<dbReference type="PROSITE" id="PS00211">
    <property type="entry name" value="ABC_TRANSPORTER_1"/>
    <property type="match status" value="1"/>
</dbReference>
<dbReference type="PANTHER" id="PTHR24221:SF654">
    <property type="entry name" value="ATP-BINDING CASSETTE SUB-FAMILY B MEMBER 6"/>
    <property type="match status" value="1"/>
</dbReference>
<dbReference type="Pfam" id="PF00664">
    <property type="entry name" value="ABC_membrane"/>
    <property type="match status" value="1"/>
</dbReference>
<feature type="domain" description="ABC transporter" evidence="8">
    <location>
        <begin position="356"/>
        <end position="592"/>
    </location>
</feature>
<evidence type="ECO:0000313" key="10">
    <source>
        <dbReference type="EMBL" id="WVX80922.1"/>
    </source>
</evidence>
<keyword evidence="11" id="KW-1185">Reference proteome</keyword>
<evidence type="ECO:0000259" key="9">
    <source>
        <dbReference type="PROSITE" id="PS50929"/>
    </source>
</evidence>
<proteinExistence type="predicted"/>
<dbReference type="SMART" id="SM00382">
    <property type="entry name" value="AAA"/>
    <property type="match status" value="1"/>
</dbReference>
<evidence type="ECO:0000256" key="7">
    <source>
        <dbReference type="SAM" id="Phobius"/>
    </source>
</evidence>
<feature type="transmembrane region" description="Helical" evidence="7">
    <location>
        <begin position="180"/>
        <end position="197"/>
    </location>
</feature>
<dbReference type="GO" id="GO:0005524">
    <property type="term" value="F:ATP binding"/>
    <property type="evidence" value="ECO:0007669"/>
    <property type="project" value="UniProtKB-KW"/>
</dbReference>
<dbReference type="InterPro" id="IPR003593">
    <property type="entry name" value="AAA+_ATPase"/>
</dbReference>
<keyword evidence="5 7" id="KW-1133">Transmembrane helix</keyword>
<sequence>MRSILYFIKRIHTFAGKTLYFNLFGMVLISLFEGVGIFLLVPLLSFSGMMDVRLEDDSPLSAINHLFNGIPENLSLSFILGLYVILMICHALFQRYQIILNGKIQQSFIRHLRDETYKNLIQANWGFFLKKRKTDIINSMTTELSRVAGGTYMFLQFMTSLVFTFIQIGLAFWLSAKMTIAVLLFGLALIFFSKTFIRKSSEIGNQNVELSKAYLAGITDHFNGIKDIKSNSLELIHLDWIQSLSMKMEQNVIELIRLNSFSKLINKIVSAFLIAGFVFFSIKMFQAQTAQLMLVIIIFSRIWPKVSGIQSNLEQLGSLIPSFHALLNLQNECLEAKELSEESFKNFESIQIKYGLQCKNVSFRYNQHNSFYALKDINVQIPSNHMTAFVGPSGAGKSTLIDLLMGLNQPEDGEVLVDGKRLTNENIFSLRRSISYVPQDPFLFNATVRDNLLMIEPNASDEEVWGALEFASAAEFVKKLPNGLDTLIGDRGIRLSGGERQRIVLARAILRKPSILVLDEATSALDTENERKIQEAIEQLKGKMTIIVIAHRLSTIRNADQVIVLDKGRVVQNGSFHQLALDSNGLFSLLLGKQSEALLVNS</sequence>
<dbReference type="SUPFAM" id="SSF90123">
    <property type="entry name" value="ABC transporter transmembrane region"/>
    <property type="match status" value="1"/>
</dbReference>
<feature type="transmembrane region" description="Helical" evidence="7">
    <location>
        <begin position="74"/>
        <end position="93"/>
    </location>
</feature>
<organism evidence="10 11">
    <name type="scientific">Niallia oryzisoli</name>
    <dbReference type="NCBI Taxonomy" id="1737571"/>
    <lineage>
        <taxon>Bacteria</taxon>
        <taxon>Bacillati</taxon>
        <taxon>Bacillota</taxon>
        <taxon>Bacilli</taxon>
        <taxon>Bacillales</taxon>
        <taxon>Bacillaceae</taxon>
        <taxon>Niallia</taxon>
    </lineage>
</organism>
<evidence type="ECO:0000256" key="6">
    <source>
        <dbReference type="ARBA" id="ARBA00023136"/>
    </source>
</evidence>
<accession>A0ABZ2CC86</accession>
<keyword evidence="2 7" id="KW-0812">Transmembrane</keyword>
<name>A0ABZ2CC86_9BACI</name>
<dbReference type="InterPro" id="IPR027417">
    <property type="entry name" value="P-loop_NTPase"/>
</dbReference>
<dbReference type="Proteomes" id="UP001357223">
    <property type="component" value="Chromosome"/>
</dbReference>
<dbReference type="Gene3D" id="3.40.50.300">
    <property type="entry name" value="P-loop containing nucleotide triphosphate hydrolases"/>
    <property type="match status" value="1"/>
</dbReference>
<dbReference type="InterPro" id="IPR036640">
    <property type="entry name" value="ABC1_TM_sf"/>
</dbReference>
<protein>
    <submittedName>
        <fullName evidence="10">ABC transporter ATP-binding protein</fullName>
    </submittedName>
</protein>
<dbReference type="PANTHER" id="PTHR24221">
    <property type="entry name" value="ATP-BINDING CASSETTE SUB-FAMILY B"/>
    <property type="match status" value="1"/>
</dbReference>
<reference evidence="10 11" key="1">
    <citation type="submission" date="2023-10" db="EMBL/GenBank/DDBJ databases">
        <title>Niallia locisalis sp.nov. isolated from a salt pond sample.</title>
        <authorList>
            <person name="Li X.-J."/>
            <person name="Dong L."/>
        </authorList>
    </citation>
    <scope>NUCLEOTIDE SEQUENCE [LARGE SCALE GENOMIC DNA]</scope>
    <source>
        <strain evidence="10 11">DSM 29761</strain>
    </source>
</reference>
<dbReference type="Pfam" id="PF00005">
    <property type="entry name" value="ABC_tran"/>
    <property type="match status" value="1"/>
</dbReference>
<feature type="transmembrane region" description="Helical" evidence="7">
    <location>
        <begin position="264"/>
        <end position="282"/>
    </location>
</feature>
<feature type="transmembrane region" description="Helical" evidence="7">
    <location>
        <begin position="154"/>
        <end position="174"/>
    </location>
</feature>
<dbReference type="InterPro" id="IPR039421">
    <property type="entry name" value="Type_1_exporter"/>
</dbReference>
<gene>
    <name evidence="10" type="ORF">R4Z09_27520</name>
</gene>
<dbReference type="Gene3D" id="1.20.1560.10">
    <property type="entry name" value="ABC transporter type 1, transmembrane domain"/>
    <property type="match status" value="1"/>
</dbReference>
<keyword evidence="4 10" id="KW-0067">ATP-binding</keyword>
<dbReference type="EMBL" id="CP137640">
    <property type="protein sequence ID" value="WVX80922.1"/>
    <property type="molecule type" value="Genomic_DNA"/>
</dbReference>
<evidence type="ECO:0000256" key="4">
    <source>
        <dbReference type="ARBA" id="ARBA00022840"/>
    </source>
</evidence>
<keyword evidence="6 7" id="KW-0472">Membrane</keyword>
<evidence type="ECO:0000313" key="11">
    <source>
        <dbReference type="Proteomes" id="UP001357223"/>
    </source>
</evidence>
<dbReference type="PROSITE" id="PS50893">
    <property type="entry name" value="ABC_TRANSPORTER_2"/>
    <property type="match status" value="1"/>
</dbReference>
<comment type="subcellular location">
    <subcellularLocation>
        <location evidence="1">Cell membrane</location>
        <topology evidence="1">Multi-pass membrane protein</topology>
    </subcellularLocation>
</comment>
<keyword evidence="3" id="KW-0547">Nucleotide-binding</keyword>
<evidence type="ECO:0000256" key="3">
    <source>
        <dbReference type="ARBA" id="ARBA00022741"/>
    </source>
</evidence>
<evidence type="ECO:0000256" key="2">
    <source>
        <dbReference type="ARBA" id="ARBA00022692"/>
    </source>
</evidence>